<evidence type="ECO:0000256" key="1">
    <source>
        <dbReference type="SAM" id="Phobius"/>
    </source>
</evidence>
<protein>
    <submittedName>
        <fullName evidence="3">Uncharacterized protein</fullName>
    </submittedName>
</protein>
<keyword evidence="2" id="KW-1185">Reference proteome</keyword>
<proteinExistence type="predicted"/>
<keyword evidence="1" id="KW-0472">Membrane</keyword>
<evidence type="ECO:0000313" key="3">
    <source>
        <dbReference type="WBParaSite" id="jg10947"/>
    </source>
</evidence>
<keyword evidence="1" id="KW-0812">Transmembrane</keyword>
<dbReference type="WBParaSite" id="jg10947">
    <property type="protein sequence ID" value="jg10947"/>
    <property type="gene ID" value="jg10947"/>
</dbReference>
<organism evidence="2 3">
    <name type="scientific">Ditylenchus dipsaci</name>
    <dbReference type="NCBI Taxonomy" id="166011"/>
    <lineage>
        <taxon>Eukaryota</taxon>
        <taxon>Metazoa</taxon>
        <taxon>Ecdysozoa</taxon>
        <taxon>Nematoda</taxon>
        <taxon>Chromadorea</taxon>
        <taxon>Rhabditida</taxon>
        <taxon>Tylenchina</taxon>
        <taxon>Tylenchomorpha</taxon>
        <taxon>Sphaerularioidea</taxon>
        <taxon>Anguinidae</taxon>
        <taxon>Anguininae</taxon>
        <taxon>Ditylenchus</taxon>
    </lineage>
</organism>
<sequence length="129" mass="14995">MSFCNYLGGVITGGVITTQRDTITDWNANHMKKQTSKNKVYITVYIYYLSGELSTVVVLQAVHKKVAKNNIKKTISNREREFMNQRNNGDLEEQRWAHYTEYVFYREPQYFLLGCPFASSSPIQSPRNN</sequence>
<accession>A0A915CPW9</accession>
<keyword evidence="1" id="KW-1133">Transmembrane helix</keyword>
<reference evidence="3" key="1">
    <citation type="submission" date="2022-11" db="UniProtKB">
        <authorList>
            <consortium name="WormBaseParasite"/>
        </authorList>
    </citation>
    <scope>IDENTIFICATION</scope>
</reference>
<evidence type="ECO:0000313" key="2">
    <source>
        <dbReference type="Proteomes" id="UP000887574"/>
    </source>
</evidence>
<name>A0A915CPW9_9BILA</name>
<feature type="transmembrane region" description="Helical" evidence="1">
    <location>
        <begin position="40"/>
        <end position="62"/>
    </location>
</feature>
<dbReference type="Proteomes" id="UP000887574">
    <property type="component" value="Unplaced"/>
</dbReference>
<dbReference type="AlphaFoldDB" id="A0A915CPW9"/>